<name>A0A1X9LP58_9MICO</name>
<dbReference type="InterPro" id="IPR036237">
    <property type="entry name" value="Xyl_isomerase-like_sf"/>
</dbReference>
<evidence type="ECO:0000313" key="3">
    <source>
        <dbReference type="Proteomes" id="UP000192775"/>
    </source>
</evidence>
<dbReference type="EMBL" id="CP020715">
    <property type="protein sequence ID" value="ARJ06907.1"/>
    <property type="molecule type" value="Genomic_DNA"/>
</dbReference>
<dbReference type="PANTHER" id="PTHR12110:SF41">
    <property type="entry name" value="INOSOSE DEHYDRATASE"/>
    <property type="match status" value="1"/>
</dbReference>
<dbReference type="Pfam" id="PF01261">
    <property type="entry name" value="AP_endonuc_2"/>
    <property type="match status" value="1"/>
</dbReference>
<dbReference type="STRING" id="1619308.B5808_18000"/>
<dbReference type="PANTHER" id="PTHR12110">
    <property type="entry name" value="HYDROXYPYRUVATE ISOMERASE"/>
    <property type="match status" value="1"/>
</dbReference>
<gene>
    <name evidence="2" type="ORF">B5808_18000</name>
</gene>
<dbReference type="SUPFAM" id="SSF51658">
    <property type="entry name" value="Xylose isomerase-like"/>
    <property type="match status" value="1"/>
</dbReference>
<dbReference type="RefSeq" id="WP_085021045.1">
    <property type="nucleotide sequence ID" value="NZ_BMHD01000001.1"/>
</dbReference>
<keyword evidence="3" id="KW-1185">Reference proteome</keyword>
<evidence type="ECO:0000313" key="2">
    <source>
        <dbReference type="EMBL" id="ARJ06907.1"/>
    </source>
</evidence>
<dbReference type="InterPro" id="IPR013022">
    <property type="entry name" value="Xyl_isomerase-like_TIM-brl"/>
</dbReference>
<dbReference type="AlphaFoldDB" id="A0A1X9LP58"/>
<keyword evidence="1" id="KW-0119">Carbohydrate metabolism</keyword>
<protein>
    <submittedName>
        <fullName evidence="2">Uncharacterized protein</fullName>
    </submittedName>
</protein>
<evidence type="ECO:0000256" key="1">
    <source>
        <dbReference type="ARBA" id="ARBA00023277"/>
    </source>
</evidence>
<accession>A0A1X9LP58</accession>
<dbReference type="KEGG" id="cphy:B5808_18000"/>
<dbReference type="Gene3D" id="3.20.20.150">
    <property type="entry name" value="Divalent-metal-dependent TIM barrel enzymes"/>
    <property type="match status" value="1"/>
</dbReference>
<dbReference type="InterPro" id="IPR050312">
    <property type="entry name" value="IolE/XylAMocC-like"/>
</dbReference>
<reference evidence="2 3" key="1">
    <citation type="submission" date="2017-04" db="EMBL/GenBank/DDBJ databases">
        <authorList>
            <person name="Afonso C.L."/>
            <person name="Miller P.J."/>
            <person name="Scott M.A."/>
            <person name="Spackman E."/>
            <person name="Goraichik I."/>
            <person name="Dimitrov K.M."/>
            <person name="Suarez D.L."/>
            <person name="Swayne D.E."/>
        </authorList>
    </citation>
    <scope>NUCLEOTIDE SEQUENCE [LARGE SCALE GENOMIC DNA]</scope>
    <source>
        <strain evidence="3">XA(T)</strain>
    </source>
</reference>
<proteinExistence type="predicted"/>
<sequence length="320" mass="33930">MSEPRIPFRLAAARRVRPLGAHAGIWMAGYSTEAFARAADGCAGAGFDLLELPSSPEALADASSIARGLDRRGLDRVVSLALDTASDVSSADEGVRAEGERRLTEAVRLAEEVGAPYVGGVTFSAMTKFTEADDGSGRQRSLEVLRRVASRAVEADVRIGVEYVNRYESNLLNTAADTRRFLEELDLPTALLHIDTYHANVEETSQAQAVADAGDRLAYIHAAENHRGELGTGSIDWAGFARALVLAGYRGPLTFESFTPAVTGARTAAEIGLWRSLWSDPDAVAASAARFLRLQLDLAEAAVGAASDPARVTTASDLAA</sequence>
<dbReference type="Proteomes" id="UP000192775">
    <property type="component" value="Chromosome"/>
</dbReference>
<organism evidence="2 3">
    <name type="scientific">Cnuibacter physcomitrellae</name>
    <dbReference type="NCBI Taxonomy" id="1619308"/>
    <lineage>
        <taxon>Bacteria</taxon>
        <taxon>Bacillati</taxon>
        <taxon>Actinomycetota</taxon>
        <taxon>Actinomycetes</taxon>
        <taxon>Micrococcales</taxon>
        <taxon>Microbacteriaceae</taxon>
        <taxon>Cnuibacter</taxon>
    </lineage>
</organism>